<evidence type="ECO:0000256" key="1">
    <source>
        <dbReference type="SAM" id="MobiDB-lite"/>
    </source>
</evidence>
<gene>
    <name evidence="2" type="ORF">MYCFIDRAFT_172028</name>
</gene>
<evidence type="ECO:0000313" key="3">
    <source>
        <dbReference type="Proteomes" id="UP000016932"/>
    </source>
</evidence>
<keyword evidence="3" id="KW-1185">Reference proteome</keyword>
<dbReference type="AlphaFoldDB" id="M2Z909"/>
<dbReference type="HOGENOM" id="CLU_924786_0_0_1"/>
<evidence type="ECO:0000313" key="2">
    <source>
        <dbReference type="EMBL" id="EME86250.1"/>
    </source>
</evidence>
<feature type="compositionally biased region" description="Polar residues" evidence="1">
    <location>
        <begin position="290"/>
        <end position="301"/>
    </location>
</feature>
<protein>
    <submittedName>
        <fullName evidence="2">Uncharacterized protein</fullName>
    </submittedName>
</protein>
<organism evidence="2 3">
    <name type="scientific">Pseudocercospora fijiensis (strain CIRAD86)</name>
    <name type="common">Black leaf streak disease fungus</name>
    <name type="synonym">Mycosphaerella fijiensis</name>
    <dbReference type="NCBI Taxonomy" id="383855"/>
    <lineage>
        <taxon>Eukaryota</taxon>
        <taxon>Fungi</taxon>
        <taxon>Dikarya</taxon>
        <taxon>Ascomycota</taxon>
        <taxon>Pezizomycotina</taxon>
        <taxon>Dothideomycetes</taxon>
        <taxon>Dothideomycetidae</taxon>
        <taxon>Mycosphaerellales</taxon>
        <taxon>Mycosphaerellaceae</taxon>
        <taxon>Pseudocercospora</taxon>
    </lineage>
</organism>
<dbReference type="KEGG" id="pfj:MYCFIDRAFT_172028"/>
<name>M2Z909_PSEFD</name>
<feature type="region of interest" description="Disordered" evidence="1">
    <location>
        <begin position="241"/>
        <end position="301"/>
    </location>
</feature>
<dbReference type="RefSeq" id="XP_007923594.1">
    <property type="nucleotide sequence ID" value="XM_007925403.1"/>
</dbReference>
<dbReference type="GeneID" id="19332737"/>
<proteinExistence type="predicted"/>
<sequence length="301" mass="33690">MRLQRTTPLLRLNPRPNRTASQFEGRCRFVWGHTEFSIRSEITTAFVKGIGRARSLKSLVSAKYLISPAMPCHAIMDVIGQCSTVQGRVGSYGTHMQVYESLPWPFQVDWPNFATTLTTRSTDTLPGAGLRRESGMSSRTKQRLHIKTSNLQGVPIQLDSRALEDVISRVESVEWRMKRLHTGDSGSSAGLKQTEMMQIQLYQMRSAHGAQAGADLLSALREGMGRTMGMGMGMAVHRRLRDRPTEDSAMRHAGARDQINCTQREREQRSSMEMQMQVQEHGPGDLHSALHSTAPQASRSR</sequence>
<reference evidence="2 3" key="1">
    <citation type="journal article" date="2012" name="PLoS Pathog.">
        <title>Diverse lifestyles and strategies of plant pathogenesis encoded in the genomes of eighteen Dothideomycetes fungi.</title>
        <authorList>
            <person name="Ohm R.A."/>
            <person name="Feau N."/>
            <person name="Henrissat B."/>
            <person name="Schoch C.L."/>
            <person name="Horwitz B.A."/>
            <person name="Barry K.W."/>
            <person name="Condon B.J."/>
            <person name="Copeland A.C."/>
            <person name="Dhillon B."/>
            <person name="Glaser F."/>
            <person name="Hesse C.N."/>
            <person name="Kosti I."/>
            <person name="LaButti K."/>
            <person name="Lindquist E.A."/>
            <person name="Lucas S."/>
            <person name="Salamov A.A."/>
            <person name="Bradshaw R.E."/>
            <person name="Ciuffetti L."/>
            <person name="Hamelin R.C."/>
            <person name="Kema G.H.J."/>
            <person name="Lawrence C."/>
            <person name="Scott J.A."/>
            <person name="Spatafora J.W."/>
            <person name="Turgeon B.G."/>
            <person name="de Wit P.J.G.M."/>
            <person name="Zhong S."/>
            <person name="Goodwin S.B."/>
            <person name="Grigoriev I.V."/>
        </authorList>
    </citation>
    <scope>NUCLEOTIDE SEQUENCE [LARGE SCALE GENOMIC DNA]</scope>
    <source>
        <strain evidence="2 3">CIRAD86</strain>
    </source>
</reference>
<dbReference type="VEuPathDB" id="FungiDB:MYCFIDRAFT_172028"/>
<dbReference type="EMBL" id="KB446556">
    <property type="protein sequence ID" value="EME86250.1"/>
    <property type="molecule type" value="Genomic_DNA"/>
</dbReference>
<dbReference type="Proteomes" id="UP000016932">
    <property type="component" value="Unassembled WGS sequence"/>
</dbReference>
<accession>M2Z909</accession>